<evidence type="ECO:0000256" key="2">
    <source>
        <dbReference type="ARBA" id="ARBA00008979"/>
    </source>
</evidence>
<evidence type="ECO:0000256" key="6">
    <source>
        <dbReference type="ARBA" id="ARBA00023040"/>
    </source>
</evidence>
<evidence type="ECO:0000256" key="11">
    <source>
        <dbReference type="SAM" id="SignalP"/>
    </source>
</evidence>
<evidence type="ECO:0000256" key="5">
    <source>
        <dbReference type="ARBA" id="ARBA00022989"/>
    </source>
</evidence>
<feature type="signal peptide" evidence="11">
    <location>
        <begin position="1"/>
        <end position="20"/>
    </location>
</feature>
<dbReference type="Pfam" id="PF06652">
    <property type="entry name" value="Methuselah_N"/>
    <property type="match status" value="1"/>
</dbReference>
<comment type="similarity">
    <text evidence="2">Belongs to the G-protein coupled receptor 2 family. Mth subfamily.</text>
</comment>
<keyword evidence="3 10" id="KW-0812">Transmembrane</keyword>
<keyword evidence="7 10" id="KW-0472">Membrane</keyword>
<accession>A0A6I9W0K9</accession>
<dbReference type="PROSITE" id="PS50231">
    <property type="entry name" value="RICIN_B_LECTIN"/>
    <property type="match status" value="1"/>
</dbReference>
<evidence type="ECO:0000313" key="13">
    <source>
        <dbReference type="Proteomes" id="UP000504615"/>
    </source>
</evidence>
<evidence type="ECO:0000256" key="7">
    <source>
        <dbReference type="ARBA" id="ARBA00023136"/>
    </source>
</evidence>
<evidence type="ECO:0000256" key="3">
    <source>
        <dbReference type="ARBA" id="ARBA00022692"/>
    </source>
</evidence>
<dbReference type="GeneID" id="105425391"/>
<protein>
    <submittedName>
        <fullName evidence="14">G-protein coupled receptor Mth2-like</fullName>
    </submittedName>
</protein>
<sequence length="718" mass="82124">MFTKRLVLFALVLSSTGVSSESHLSKCCPPGKIFSEHSILECVSVPKNAKELHHWNITAAFQGVPQCDELENLVITPLNVLDSDKFLEVPTCLEIYHKQTTGESIIIVVHCLSNKDRQSKAINASLPQVAYVRKCCPYDTIYDSHRKACVSPLKKSESFVTFLLNKATDTDVVITTEGPPTCKGPIVDYEINENDIFLRNNPNSSKVMVPAFKNATIKEELLLTEDTACLEMTPNSVFNRTLAVRICRDSEFCDRNVCIRKCCAENEFLYAGRCNKTVTPDQPIEFSQALANAMSQTKSSTFDTAKDYGIVVGNPCKNEAYAMDSKKQEWLLTSEGYVFFDNDIYNESNYCMDVYYNVTFDYNFYLFMCFIPPIDELPVSTQVILSLQLANCIFLLMTLLIYTCLPSLQNVHGKTLMCHVGSFSMTYACALVYNLSIYFKLIEQQHIAMTSTVLGYVVLFNYLSAYTWLNVMCFDIWWTFGVLRESTIPKAHKHRKRFRLYCAYAWGLSLVVTILTIIADRTDILPYYLQPGIGIRKCWFIQLDVKKDENSYGELVFFTGPVLILLLSNVRFFILTLSYCNKVKAEIKKMTMDPEDPKSKRYHSDKKKFLMNVKLFIVMGISWNNEVVSCFLVKCLKYEYWNYVFFTNESVNCLQGILVFTFLILKNRVYRELRRRLGLDTKKKPIPICNATITLDGEEIKKNASNDTLMTTLPNSTL</sequence>
<keyword evidence="6" id="KW-0297">G-protein coupled receptor</keyword>
<name>A0A6I9W0K9_9HYME</name>
<dbReference type="OrthoDB" id="7683403at2759"/>
<organism evidence="13 14">
    <name type="scientific">Pogonomyrmex barbatus</name>
    <name type="common">red harvester ant</name>
    <dbReference type="NCBI Taxonomy" id="144034"/>
    <lineage>
        <taxon>Eukaryota</taxon>
        <taxon>Metazoa</taxon>
        <taxon>Ecdysozoa</taxon>
        <taxon>Arthropoda</taxon>
        <taxon>Hexapoda</taxon>
        <taxon>Insecta</taxon>
        <taxon>Pterygota</taxon>
        <taxon>Neoptera</taxon>
        <taxon>Endopterygota</taxon>
        <taxon>Hymenoptera</taxon>
        <taxon>Apocrita</taxon>
        <taxon>Aculeata</taxon>
        <taxon>Formicoidea</taxon>
        <taxon>Formicidae</taxon>
        <taxon>Myrmicinae</taxon>
        <taxon>Pogonomyrmex</taxon>
    </lineage>
</organism>
<keyword evidence="5 10" id="KW-1133">Transmembrane helix</keyword>
<dbReference type="InterPro" id="IPR023311">
    <property type="entry name" value="Methusela_ecto_dom_2"/>
</dbReference>
<dbReference type="InterPro" id="IPR010596">
    <property type="entry name" value="Methuselah_N_dom"/>
</dbReference>
<dbReference type="Gene3D" id="1.20.1070.10">
    <property type="entry name" value="Rhodopsin 7-helix transmembrane proteins"/>
    <property type="match status" value="1"/>
</dbReference>
<dbReference type="CDD" id="cd15039">
    <property type="entry name" value="7tmB3_Methuselah-like"/>
    <property type="match status" value="1"/>
</dbReference>
<feature type="transmembrane region" description="Helical" evidence="10">
    <location>
        <begin position="383"/>
        <end position="405"/>
    </location>
</feature>
<keyword evidence="9" id="KW-0807">Transducer</keyword>
<dbReference type="KEGG" id="pbar:105425391"/>
<feature type="transmembrane region" description="Helical" evidence="10">
    <location>
        <begin position="645"/>
        <end position="665"/>
    </location>
</feature>
<dbReference type="PROSITE" id="PS50261">
    <property type="entry name" value="G_PROTEIN_RECEP_F2_4"/>
    <property type="match status" value="1"/>
</dbReference>
<dbReference type="SUPFAM" id="SSF63877">
    <property type="entry name" value="Methuselah ectodomain"/>
    <property type="match status" value="1"/>
</dbReference>
<keyword evidence="13" id="KW-1185">Reference proteome</keyword>
<dbReference type="InterPro" id="IPR017981">
    <property type="entry name" value="GPCR_2-like_7TM"/>
</dbReference>
<dbReference type="Proteomes" id="UP000504615">
    <property type="component" value="Unplaced"/>
</dbReference>
<feature type="domain" description="G-protein coupled receptors family 2 profile 2" evidence="12">
    <location>
        <begin position="377"/>
        <end position="667"/>
    </location>
</feature>
<dbReference type="Gene3D" id="2.170.180.11">
    <property type="entry name" value="Methuselah ectodomain, domain 2"/>
    <property type="match status" value="1"/>
</dbReference>
<dbReference type="GO" id="GO:0007166">
    <property type="term" value="P:cell surface receptor signaling pathway"/>
    <property type="evidence" value="ECO:0007669"/>
    <property type="project" value="InterPro"/>
</dbReference>
<dbReference type="InterPro" id="IPR051384">
    <property type="entry name" value="Mth_GPCR"/>
</dbReference>
<dbReference type="PANTHER" id="PTHR47154:SF2">
    <property type="entry name" value="G-PROTEIN COUPLED RECEPTOR MTH-RELATED"/>
    <property type="match status" value="1"/>
</dbReference>
<feature type="transmembrane region" description="Helical" evidence="10">
    <location>
        <begin position="609"/>
        <end position="625"/>
    </location>
</feature>
<evidence type="ECO:0000259" key="12">
    <source>
        <dbReference type="PROSITE" id="PS50261"/>
    </source>
</evidence>
<feature type="transmembrane region" description="Helical" evidence="10">
    <location>
        <begin position="555"/>
        <end position="580"/>
    </location>
</feature>
<evidence type="ECO:0000256" key="10">
    <source>
        <dbReference type="SAM" id="Phobius"/>
    </source>
</evidence>
<dbReference type="AlphaFoldDB" id="A0A6I9W0K9"/>
<keyword evidence="4 11" id="KW-0732">Signal</keyword>
<dbReference type="RefSeq" id="XP_011634434.1">
    <property type="nucleotide sequence ID" value="XM_011636132.2"/>
</dbReference>
<feature type="transmembrane region" description="Helical" evidence="10">
    <location>
        <begin position="501"/>
        <end position="519"/>
    </location>
</feature>
<dbReference type="PANTHER" id="PTHR47154">
    <property type="entry name" value="G-PROTEIN COUPLED RECEPTOR MTH-RELATED"/>
    <property type="match status" value="1"/>
</dbReference>
<evidence type="ECO:0000313" key="14">
    <source>
        <dbReference type="RefSeq" id="XP_011634434.1"/>
    </source>
</evidence>
<dbReference type="InterPro" id="IPR036272">
    <property type="entry name" value="Methuselah_N_sf"/>
</dbReference>
<dbReference type="GO" id="GO:0012505">
    <property type="term" value="C:endomembrane system"/>
    <property type="evidence" value="ECO:0007669"/>
    <property type="project" value="UniProtKB-SubCell"/>
</dbReference>
<keyword evidence="8" id="KW-0675">Receptor</keyword>
<comment type="subcellular location">
    <subcellularLocation>
        <location evidence="1">Endomembrane system</location>
        <topology evidence="1">Multi-pass membrane protein</topology>
    </subcellularLocation>
</comment>
<feature type="transmembrane region" description="Helical" evidence="10">
    <location>
        <begin position="417"/>
        <end position="439"/>
    </location>
</feature>
<evidence type="ECO:0000256" key="1">
    <source>
        <dbReference type="ARBA" id="ARBA00004127"/>
    </source>
</evidence>
<feature type="chain" id="PRO_5026992820" evidence="11">
    <location>
        <begin position="21"/>
        <end position="718"/>
    </location>
</feature>
<dbReference type="GO" id="GO:0008528">
    <property type="term" value="F:G protein-coupled peptide receptor activity"/>
    <property type="evidence" value="ECO:0007669"/>
    <property type="project" value="TreeGrafter"/>
</dbReference>
<reference evidence="14" key="1">
    <citation type="submission" date="2025-08" db="UniProtKB">
        <authorList>
            <consortium name="RefSeq"/>
        </authorList>
    </citation>
    <scope>IDENTIFICATION</scope>
</reference>
<evidence type="ECO:0000256" key="8">
    <source>
        <dbReference type="ARBA" id="ARBA00023170"/>
    </source>
</evidence>
<evidence type="ECO:0000256" key="9">
    <source>
        <dbReference type="ARBA" id="ARBA00023224"/>
    </source>
</evidence>
<dbReference type="GO" id="GO:0005886">
    <property type="term" value="C:plasma membrane"/>
    <property type="evidence" value="ECO:0007669"/>
    <property type="project" value="TreeGrafter"/>
</dbReference>
<evidence type="ECO:0000256" key="4">
    <source>
        <dbReference type="ARBA" id="ARBA00022729"/>
    </source>
</evidence>
<gene>
    <name evidence="14" type="primary">LOC105425391</name>
</gene>
<proteinExistence type="inferred from homology"/>